<gene>
    <name evidence="3" type="ORF">RCL2_002331700</name>
</gene>
<reference evidence="3" key="1">
    <citation type="submission" date="2019-10" db="EMBL/GenBank/DDBJ databases">
        <title>Conservation and host-specific expression of non-tandemly repeated heterogenous ribosome RNA gene in arbuscular mycorrhizal fungi.</title>
        <authorList>
            <person name="Maeda T."/>
            <person name="Kobayashi Y."/>
            <person name="Nakagawa T."/>
            <person name="Ezawa T."/>
            <person name="Yamaguchi K."/>
            <person name="Bino T."/>
            <person name="Nishimoto Y."/>
            <person name="Shigenobu S."/>
            <person name="Kawaguchi M."/>
        </authorList>
    </citation>
    <scope>NUCLEOTIDE SEQUENCE</scope>
    <source>
        <strain evidence="3">HR1</strain>
    </source>
</reference>
<protein>
    <submittedName>
        <fullName evidence="3">Isochorismatase-like protein</fullName>
    </submittedName>
</protein>
<comment type="similarity">
    <text evidence="1">Belongs to the isochorismatase family.</text>
</comment>
<dbReference type="Gene3D" id="3.40.50.850">
    <property type="entry name" value="Isochorismatase-like"/>
    <property type="match status" value="1"/>
</dbReference>
<dbReference type="InterPro" id="IPR050993">
    <property type="entry name" value="Isochorismatase_domain"/>
</dbReference>
<dbReference type="Proteomes" id="UP000615446">
    <property type="component" value="Unassembled WGS sequence"/>
</dbReference>
<dbReference type="AlphaFoldDB" id="A0A8H3LXE0"/>
<dbReference type="PANTHER" id="PTHR14119">
    <property type="entry name" value="HYDROLASE"/>
    <property type="match status" value="1"/>
</dbReference>
<dbReference type="InterPro" id="IPR036380">
    <property type="entry name" value="Isochorismatase-like_sf"/>
</dbReference>
<name>A0A8H3LXE0_9GLOM</name>
<evidence type="ECO:0000256" key="1">
    <source>
        <dbReference type="ARBA" id="ARBA00006336"/>
    </source>
</evidence>
<organism evidence="3 4">
    <name type="scientific">Rhizophagus clarus</name>
    <dbReference type="NCBI Taxonomy" id="94130"/>
    <lineage>
        <taxon>Eukaryota</taxon>
        <taxon>Fungi</taxon>
        <taxon>Fungi incertae sedis</taxon>
        <taxon>Mucoromycota</taxon>
        <taxon>Glomeromycotina</taxon>
        <taxon>Glomeromycetes</taxon>
        <taxon>Glomerales</taxon>
        <taxon>Glomeraceae</taxon>
        <taxon>Rhizophagus</taxon>
    </lineage>
</organism>
<dbReference type="Pfam" id="PF00857">
    <property type="entry name" value="Isochorismatase"/>
    <property type="match status" value="1"/>
</dbReference>
<accession>A0A8H3LXE0</accession>
<proteinExistence type="inferred from homology"/>
<dbReference type="InterPro" id="IPR000868">
    <property type="entry name" value="Isochorismatase-like_dom"/>
</dbReference>
<dbReference type="PANTHER" id="PTHR14119:SF3">
    <property type="entry name" value="ISOCHORISMATASE DOMAIN-CONTAINING PROTEIN 2"/>
    <property type="match status" value="1"/>
</dbReference>
<feature type="domain" description="Isochorismatase-like" evidence="2">
    <location>
        <begin position="13"/>
        <end position="169"/>
    </location>
</feature>
<evidence type="ECO:0000313" key="4">
    <source>
        <dbReference type="Proteomes" id="UP000615446"/>
    </source>
</evidence>
<evidence type="ECO:0000313" key="3">
    <source>
        <dbReference type="EMBL" id="GES96698.1"/>
    </source>
</evidence>
<comment type="caution">
    <text evidence="3">The sequence shown here is derived from an EMBL/GenBank/DDBJ whole genome shotgun (WGS) entry which is preliminary data.</text>
</comment>
<evidence type="ECO:0000259" key="2">
    <source>
        <dbReference type="Pfam" id="PF00857"/>
    </source>
</evidence>
<dbReference type="EMBL" id="BLAL01000252">
    <property type="protein sequence ID" value="GES96698.1"/>
    <property type="molecule type" value="Genomic_DNA"/>
</dbReference>
<dbReference type="OrthoDB" id="269496at2759"/>
<sequence length="206" mass="22988">MSKFNPKINPESTAILLCDIQEKFRPHIYEFPSVISTAKKMVEASKILGIQVIVTEQSPKALGKTVSEIDFVNLDKDKVKVAEKTKFSMYPEEGADEETKDIMDKKESFILMGIEAHVCVLQTALELLGLEKKKNVYVLQDGVSSINAPEIEIALNRLSHAGAAVTTSESVLFQLLGNAKDEKFKKQDPIINLILINVWFNAFLSM</sequence>
<dbReference type="SUPFAM" id="SSF52499">
    <property type="entry name" value="Isochorismatase-like hydrolases"/>
    <property type="match status" value="1"/>
</dbReference>